<dbReference type="AlphaFoldDB" id="A0A9D6QVQ9"/>
<evidence type="ECO:0000313" key="3">
    <source>
        <dbReference type="EMBL" id="MBI3627745.1"/>
    </source>
</evidence>
<feature type="transmembrane region" description="Helical" evidence="1">
    <location>
        <begin position="20"/>
        <end position="48"/>
    </location>
</feature>
<dbReference type="InterPro" id="IPR000326">
    <property type="entry name" value="PAP2/HPO"/>
</dbReference>
<feature type="transmembrane region" description="Helical" evidence="1">
    <location>
        <begin position="105"/>
        <end position="124"/>
    </location>
</feature>
<feature type="transmembrane region" description="Helical" evidence="1">
    <location>
        <begin position="131"/>
        <end position="149"/>
    </location>
</feature>
<comment type="caution">
    <text evidence="3">The sequence shown here is derived from an EMBL/GenBank/DDBJ whole genome shotgun (WGS) entry which is preliminary data.</text>
</comment>
<dbReference type="GO" id="GO:0042392">
    <property type="term" value="F:sphingosine-1-phosphate phosphatase activity"/>
    <property type="evidence" value="ECO:0007669"/>
    <property type="project" value="TreeGrafter"/>
</dbReference>
<gene>
    <name evidence="3" type="ORF">HY220_03330</name>
</gene>
<name>A0A9D6QVQ9_9BACT</name>
<dbReference type="Pfam" id="PF01569">
    <property type="entry name" value="PAP2"/>
    <property type="match status" value="1"/>
</dbReference>
<sequence length="184" mass="20640">MGFDLALLYFFHSLAGVNRLLDFLIVFIGSTLPYLVAAAVLILPFILIDIDGKQRLSKMGVIFYAFFSGVIARFGITEIIRFVYYRPRPFMALHFNPLIPHETSGSFPSGHAVFFFALAMSIWFYNKKFGWYLFGLTAIICLARVSAGVHWPSDIAGGAIIGILTSIGIEFLRKRISKKSKNES</sequence>
<dbReference type="SUPFAM" id="SSF48317">
    <property type="entry name" value="Acid phosphatase/Vanadium-dependent haloperoxidase"/>
    <property type="match status" value="1"/>
</dbReference>
<dbReference type="PANTHER" id="PTHR14969">
    <property type="entry name" value="SPHINGOSINE-1-PHOSPHATE PHOSPHOHYDROLASE"/>
    <property type="match status" value="1"/>
</dbReference>
<feature type="transmembrane region" description="Helical" evidence="1">
    <location>
        <begin position="155"/>
        <end position="172"/>
    </location>
</feature>
<keyword evidence="1" id="KW-0812">Transmembrane</keyword>
<dbReference type="InterPro" id="IPR036938">
    <property type="entry name" value="PAP2/HPO_sf"/>
</dbReference>
<dbReference type="EMBL" id="JACQCQ010000012">
    <property type="protein sequence ID" value="MBI3627745.1"/>
    <property type="molecule type" value="Genomic_DNA"/>
</dbReference>
<dbReference type="SMART" id="SM00014">
    <property type="entry name" value="acidPPc"/>
    <property type="match status" value="1"/>
</dbReference>
<dbReference type="Proteomes" id="UP000808388">
    <property type="component" value="Unassembled WGS sequence"/>
</dbReference>
<evidence type="ECO:0000313" key="4">
    <source>
        <dbReference type="Proteomes" id="UP000808388"/>
    </source>
</evidence>
<evidence type="ECO:0000259" key="2">
    <source>
        <dbReference type="SMART" id="SM00014"/>
    </source>
</evidence>
<proteinExistence type="predicted"/>
<keyword evidence="1" id="KW-0472">Membrane</keyword>
<evidence type="ECO:0000256" key="1">
    <source>
        <dbReference type="SAM" id="Phobius"/>
    </source>
</evidence>
<accession>A0A9D6QVQ9</accession>
<dbReference type="PANTHER" id="PTHR14969:SF13">
    <property type="entry name" value="AT30094P"/>
    <property type="match status" value="1"/>
</dbReference>
<dbReference type="Gene3D" id="1.20.144.10">
    <property type="entry name" value="Phosphatidic acid phosphatase type 2/haloperoxidase"/>
    <property type="match status" value="1"/>
</dbReference>
<keyword evidence="1" id="KW-1133">Transmembrane helix</keyword>
<reference evidence="3" key="1">
    <citation type="submission" date="2020-07" db="EMBL/GenBank/DDBJ databases">
        <title>Huge and variable diversity of episymbiotic CPR bacteria and DPANN archaea in groundwater ecosystems.</title>
        <authorList>
            <person name="He C.Y."/>
            <person name="Keren R."/>
            <person name="Whittaker M."/>
            <person name="Farag I.F."/>
            <person name="Doudna J."/>
            <person name="Cate J.H.D."/>
            <person name="Banfield J.F."/>
        </authorList>
    </citation>
    <scope>NUCLEOTIDE SEQUENCE</scope>
    <source>
        <strain evidence="3">NC_groundwater_972_Pr1_S-0.2um_49_27</strain>
    </source>
</reference>
<organism evidence="3 4">
    <name type="scientific">Candidatus Sungiibacteriota bacterium</name>
    <dbReference type="NCBI Taxonomy" id="2750080"/>
    <lineage>
        <taxon>Bacteria</taxon>
        <taxon>Candidatus Sungiibacteriota</taxon>
    </lineage>
</organism>
<feature type="transmembrane region" description="Helical" evidence="1">
    <location>
        <begin position="60"/>
        <end position="85"/>
    </location>
</feature>
<feature type="domain" description="Phosphatidic acid phosphatase type 2/haloperoxidase" evidence="2">
    <location>
        <begin position="61"/>
        <end position="170"/>
    </location>
</feature>
<protein>
    <submittedName>
        <fullName evidence="3">Phosphatase PAP2 family protein</fullName>
    </submittedName>
</protein>